<dbReference type="PANTHER" id="PTHR10642">
    <property type="entry name" value="RIBONUCLEASE H1"/>
    <property type="match status" value="1"/>
</dbReference>
<dbReference type="GO" id="GO:0043137">
    <property type="term" value="P:DNA replication, removal of RNA primer"/>
    <property type="evidence" value="ECO:0007669"/>
    <property type="project" value="TreeGrafter"/>
</dbReference>
<dbReference type="GO" id="GO:0003676">
    <property type="term" value="F:nucleic acid binding"/>
    <property type="evidence" value="ECO:0007669"/>
    <property type="project" value="InterPro"/>
</dbReference>
<comment type="similarity">
    <text evidence="2">Belongs to the RNase H family.</text>
</comment>
<keyword evidence="7" id="KW-0378">Hydrolase</keyword>
<keyword evidence="10" id="KW-0808">Transferase</keyword>
<organism evidence="10 11">
    <name type="scientific">Priestia megaterium</name>
    <name type="common">Bacillus megaterium</name>
    <dbReference type="NCBI Taxonomy" id="1404"/>
    <lineage>
        <taxon>Bacteria</taxon>
        <taxon>Bacillati</taxon>
        <taxon>Bacillota</taxon>
        <taxon>Bacilli</taxon>
        <taxon>Bacillales</taxon>
        <taxon>Bacillaceae</taxon>
        <taxon>Priestia</taxon>
    </lineage>
</organism>
<dbReference type="GO" id="GO:0003964">
    <property type="term" value="F:RNA-directed DNA polymerase activity"/>
    <property type="evidence" value="ECO:0007669"/>
    <property type="project" value="UniProtKB-KW"/>
</dbReference>
<dbReference type="SUPFAM" id="SSF53098">
    <property type="entry name" value="Ribonuclease H-like"/>
    <property type="match status" value="1"/>
</dbReference>
<evidence type="ECO:0000256" key="7">
    <source>
        <dbReference type="ARBA" id="ARBA00022801"/>
    </source>
</evidence>
<dbReference type="Gene3D" id="3.30.420.10">
    <property type="entry name" value="Ribonuclease H-like superfamily/Ribonuclease H"/>
    <property type="match status" value="1"/>
</dbReference>
<evidence type="ECO:0000256" key="6">
    <source>
        <dbReference type="ARBA" id="ARBA00022759"/>
    </source>
</evidence>
<evidence type="ECO:0000313" key="10">
    <source>
        <dbReference type="EMBL" id="QJX79920.1"/>
    </source>
</evidence>
<keyword evidence="4" id="KW-0540">Nuclease</keyword>
<keyword evidence="10" id="KW-0695">RNA-directed DNA polymerase</keyword>
<dbReference type="RefSeq" id="WP_171777902.1">
    <property type="nucleotide sequence ID" value="NZ_CP045273.1"/>
</dbReference>
<dbReference type="EC" id="3.1.26.4" evidence="3"/>
<dbReference type="SUPFAM" id="SSF55658">
    <property type="entry name" value="L9 N-domain-like"/>
    <property type="match status" value="1"/>
</dbReference>
<gene>
    <name evidence="10" type="ORF">FDZ14_27860</name>
</gene>
<dbReference type="InterPro" id="IPR011320">
    <property type="entry name" value="RNase_H1_N"/>
</dbReference>
<evidence type="ECO:0000256" key="3">
    <source>
        <dbReference type="ARBA" id="ARBA00012180"/>
    </source>
</evidence>
<reference evidence="10 11" key="1">
    <citation type="submission" date="2019-10" db="EMBL/GenBank/DDBJ databases">
        <title>Complete genome sequences for adaption low water activity.</title>
        <authorList>
            <person name="Zhao L."/>
            <person name="Zhong J."/>
        </authorList>
    </citation>
    <scope>NUCLEOTIDE SEQUENCE [LARGE SCALE GENOMIC DNA]</scope>
    <source>
        <strain evidence="10 11">FDU301</strain>
        <plasmid evidence="11">pfdu301a</plasmid>
    </source>
</reference>
<evidence type="ECO:0000313" key="11">
    <source>
        <dbReference type="Proteomes" id="UP000501076"/>
    </source>
</evidence>
<geneLocation type="plasmid" evidence="11">
    <name>pfdu301a</name>
</geneLocation>
<keyword evidence="10" id="KW-0548">Nucleotidyltransferase</keyword>
<dbReference type="GO" id="GO:0046872">
    <property type="term" value="F:metal ion binding"/>
    <property type="evidence" value="ECO:0007669"/>
    <property type="project" value="UniProtKB-KW"/>
</dbReference>
<evidence type="ECO:0000259" key="9">
    <source>
        <dbReference type="PROSITE" id="PS50879"/>
    </source>
</evidence>
<keyword evidence="10" id="KW-0614">Plasmid</keyword>
<dbReference type="EMBL" id="CP045273">
    <property type="protein sequence ID" value="QJX79920.1"/>
    <property type="molecule type" value="Genomic_DNA"/>
</dbReference>
<dbReference type="AlphaFoldDB" id="A0A6M6DZ87"/>
<proteinExistence type="inferred from homology"/>
<evidence type="ECO:0000256" key="1">
    <source>
        <dbReference type="ARBA" id="ARBA00000077"/>
    </source>
</evidence>
<dbReference type="InterPro" id="IPR009027">
    <property type="entry name" value="Ribosomal_bL9/RNase_H1_N"/>
</dbReference>
<dbReference type="InterPro" id="IPR002156">
    <property type="entry name" value="RNaseH_domain"/>
</dbReference>
<accession>A0A6M6DZ87</accession>
<dbReference type="InterPro" id="IPR050092">
    <property type="entry name" value="RNase_H"/>
</dbReference>
<evidence type="ECO:0000256" key="8">
    <source>
        <dbReference type="SAM" id="MobiDB-lite"/>
    </source>
</evidence>
<protein>
    <recommendedName>
        <fullName evidence="3">ribonuclease H</fullName>
        <ecNumber evidence="3">3.1.26.4</ecNumber>
    </recommendedName>
</protein>
<dbReference type="GO" id="GO:0004523">
    <property type="term" value="F:RNA-DNA hybrid ribonuclease activity"/>
    <property type="evidence" value="ECO:0007669"/>
    <property type="project" value="UniProtKB-EC"/>
</dbReference>
<keyword evidence="5" id="KW-0479">Metal-binding</keyword>
<dbReference type="InterPro" id="IPR012337">
    <property type="entry name" value="RNaseH-like_sf"/>
</dbReference>
<evidence type="ECO:0000256" key="2">
    <source>
        <dbReference type="ARBA" id="ARBA00005300"/>
    </source>
</evidence>
<sequence>MDFKPYYAVKIGRNLGIFKEWKEVVAETEGFFGGSYKKCASKQEALDFLDLKDEKKKSVLEVKQTNFLSKNPNVLNVYVDGSYDQNEKIYAYAFAVVEDGGVTDNFSGAKQDVNVGELLNSSSGELLAAMMAIKYSIHRKIRNVIIYYDCIFIPNLLNGTAEPRNEYQIKYIEFMRNAITTNNLKVNFTKVQAHSSNEYNKFVDKLANKAMRDKREEIIKNRNNKDKKTKKTKKNSIEPTSERKKMLLATISHNAYFKFRASCNSVKDMEKRLELVVNNIMQAAKKHNIEIDAITTKGYLCANLDKMEKSYKRLKLKNDHKQLVMSMITNLYFKYRDKLKSSVKVKKELPAMSKLIMDKAVNRGVNITEEEIILLYKSRLEKLDNTYNKTIKKRSSAN</sequence>
<dbReference type="PROSITE" id="PS50879">
    <property type="entry name" value="RNASE_H_1"/>
    <property type="match status" value="1"/>
</dbReference>
<dbReference type="Proteomes" id="UP000501076">
    <property type="component" value="Plasmid pFDU301A"/>
</dbReference>
<keyword evidence="6" id="KW-0255">Endonuclease</keyword>
<dbReference type="Gene3D" id="3.40.970.10">
    <property type="entry name" value="Ribonuclease H1, N-terminal domain"/>
    <property type="match status" value="1"/>
</dbReference>
<dbReference type="InterPro" id="IPR036397">
    <property type="entry name" value="RNaseH_sf"/>
</dbReference>
<dbReference type="PANTHER" id="PTHR10642:SF26">
    <property type="entry name" value="RIBONUCLEASE H1"/>
    <property type="match status" value="1"/>
</dbReference>
<evidence type="ECO:0000256" key="5">
    <source>
        <dbReference type="ARBA" id="ARBA00022723"/>
    </source>
</evidence>
<evidence type="ECO:0000256" key="4">
    <source>
        <dbReference type="ARBA" id="ARBA00022722"/>
    </source>
</evidence>
<dbReference type="InterPro" id="IPR037056">
    <property type="entry name" value="RNase_H1_N_sf"/>
</dbReference>
<comment type="catalytic activity">
    <reaction evidence="1">
        <text>Endonucleolytic cleavage to 5'-phosphomonoester.</text>
        <dbReference type="EC" id="3.1.26.4"/>
    </reaction>
</comment>
<dbReference type="Pfam" id="PF01693">
    <property type="entry name" value="Cauli_VI"/>
    <property type="match status" value="1"/>
</dbReference>
<name>A0A6M6DZ87_PRIMG</name>
<feature type="region of interest" description="Disordered" evidence="8">
    <location>
        <begin position="219"/>
        <end position="240"/>
    </location>
</feature>
<feature type="domain" description="RNase H type-1" evidence="9">
    <location>
        <begin position="71"/>
        <end position="212"/>
    </location>
</feature>
<dbReference type="Pfam" id="PF00075">
    <property type="entry name" value="RNase_H"/>
    <property type="match status" value="1"/>
</dbReference>